<dbReference type="Gene3D" id="2.60.40.4270">
    <property type="entry name" value="Listeria-Bacteroides repeat domain"/>
    <property type="match status" value="2"/>
</dbReference>
<name>A0AAU9VE57_9FIRM</name>
<dbReference type="Pfam" id="PF09479">
    <property type="entry name" value="Flg_new"/>
    <property type="match status" value="2"/>
</dbReference>
<keyword evidence="10" id="KW-1185">Reference proteome</keyword>
<keyword evidence="6" id="KW-1133">Transmembrane helix</keyword>
<evidence type="ECO:0000256" key="4">
    <source>
        <dbReference type="ARBA" id="ARBA00022729"/>
    </source>
</evidence>
<dbReference type="Pfam" id="PF00746">
    <property type="entry name" value="Gram_pos_anchor"/>
    <property type="match status" value="1"/>
</dbReference>
<evidence type="ECO:0000256" key="6">
    <source>
        <dbReference type="SAM" id="Phobius"/>
    </source>
</evidence>
<dbReference type="RefSeq" id="WP_254007182.1">
    <property type="nucleotide sequence ID" value="NZ_OW659477.1"/>
</dbReference>
<dbReference type="GO" id="GO:0030313">
    <property type="term" value="C:cell envelope"/>
    <property type="evidence" value="ECO:0007669"/>
    <property type="project" value="UniProtKB-SubCell"/>
</dbReference>
<comment type="subcellular location">
    <subcellularLocation>
        <location evidence="1">Cell envelope</location>
    </subcellularLocation>
</comment>
<keyword evidence="5" id="KW-0572">Peptidoglycan-anchor</keyword>
<keyword evidence="6" id="KW-0472">Membrane</keyword>
<evidence type="ECO:0000259" key="7">
    <source>
        <dbReference type="PROSITE" id="PS50847"/>
    </source>
</evidence>
<evidence type="ECO:0000256" key="1">
    <source>
        <dbReference type="ARBA" id="ARBA00004196"/>
    </source>
</evidence>
<protein>
    <submittedName>
        <fullName evidence="8">InlB B-repeat-containing protein</fullName>
    </submittedName>
</protein>
<keyword evidence="6" id="KW-0812">Transmembrane</keyword>
<sequence>MKNLRKHILSFVLVTMLMLNVVNISGGVKADYSPADLLGNHSSTILSPSYQVGFIPEVTNPSSLSYPIVYELYFEYETGAIDLIDTVICEDEADVMETVRFKLVDNVNLGLVQSHILMVNKQPGLIAKSTFDSSNRFNAGFYAEGGTFQNGSNTYSMASYLDQLLTYDQNYEEPVRPGFTFVGWEMDFAGSGYMWNLDSQLVDWHEDLFAVWSEDPMIVEYSVSYDGNGALSGDVPNGTRVEENAVYTVLDALPNLSKPGYTFDGWNTAQGGTGKAVQPNELFTVTEDTIFYAQWKKDIIPTVEYSVSYDGNGADQGVVPNGAKVEENTVYKVLGNENDLILANHKFMGWNDKADGSGNHYDGEDTLTIKSDIVFYAQWEIQQKPIPTEPEVTKPEVTQPDLNIDEIQKDHPDGVGNVQSDAVLPSTGVNENLLVPIVGSGLTIIGITLIMLKKKEL</sequence>
<dbReference type="Proteomes" id="UP001154111">
    <property type="component" value="Chromosome"/>
</dbReference>
<proteinExistence type="predicted"/>
<dbReference type="InterPro" id="IPR013378">
    <property type="entry name" value="InlB-like_B-rpt"/>
</dbReference>
<dbReference type="InterPro" id="IPR019931">
    <property type="entry name" value="LPXTG_anchor"/>
</dbReference>
<keyword evidence="2" id="KW-0134">Cell wall</keyword>
<dbReference type="InterPro" id="IPR042229">
    <property type="entry name" value="Listeria/Bacterioides_rpt_sf"/>
</dbReference>
<keyword evidence="4" id="KW-0732">Signal</keyword>
<dbReference type="NCBIfam" id="TIGR02543">
    <property type="entry name" value="List_Bact_rpt"/>
    <property type="match status" value="1"/>
</dbReference>
<dbReference type="AlphaFoldDB" id="A0AAU9VE57"/>
<evidence type="ECO:0000256" key="2">
    <source>
        <dbReference type="ARBA" id="ARBA00022512"/>
    </source>
</evidence>
<reference evidence="8" key="1">
    <citation type="submission" date="2022-04" db="EMBL/GenBank/DDBJ databases">
        <authorList>
            <person name="Forde T."/>
        </authorList>
    </citation>
    <scope>NUCLEOTIDE SEQUENCE</scope>
    <source>
        <strain evidence="8">A18Y016a</strain>
        <strain evidence="9">A18Y020d</strain>
    </source>
</reference>
<evidence type="ECO:0000313" key="8">
    <source>
        <dbReference type="EMBL" id="CAH2761078.1"/>
    </source>
</evidence>
<dbReference type="Proteomes" id="UP001154095">
    <property type="component" value="Chromosome"/>
</dbReference>
<evidence type="ECO:0000313" key="11">
    <source>
        <dbReference type="Proteomes" id="UP001154111"/>
    </source>
</evidence>
<feature type="domain" description="Gram-positive cocci surface proteins LPxTG" evidence="7">
    <location>
        <begin position="424"/>
        <end position="457"/>
    </location>
</feature>
<dbReference type="EMBL" id="OW659477">
    <property type="protein sequence ID" value="CAH2761078.1"/>
    <property type="molecule type" value="Genomic_DNA"/>
</dbReference>
<evidence type="ECO:0000256" key="3">
    <source>
        <dbReference type="ARBA" id="ARBA00022525"/>
    </source>
</evidence>
<dbReference type="NCBIfam" id="TIGR01167">
    <property type="entry name" value="LPXTG_anchor"/>
    <property type="match status" value="1"/>
</dbReference>
<evidence type="ECO:0000313" key="9">
    <source>
        <dbReference type="EMBL" id="CAH2761088.1"/>
    </source>
</evidence>
<evidence type="ECO:0000256" key="5">
    <source>
        <dbReference type="ARBA" id="ARBA00023088"/>
    </source>
</evidence>
<feature type="transmembrane region" description="Helical" evidence="6">
    <location>
        <begin position="433"/>
        <end position="452"/>
    </location>
</feature>
<dbReference type="EMBL" id="OW659496">
    <property type="protein sequence ID" value="CAH2761088.1"/>
    <property type="molecule type" value="Genomic_DNA"/>
</dbReference>
<organism evidence="8 11">
    <name type="scientific">Erysipelothrix amsterdamensis</name>
    <dbReference type="NCBI Taxonomy" id="2929157"/>
    <lineage>
        <taxon>Bacteria</taxon>
        <taxon>Bacillati</taxon>
        <taxon>Bacillota</taxon>
        <taxon>Erysipelotrichia</taxon>
        <taxon>Erysipelotrichales</taxon>
        <taxon>Erysipelotrichaceae</taxon>
        <taxon>Erysipelothrix</taxon>
    </lineage>
</organism>
<gene>
    <name evidence="8" type="ORF">ERYAMS2_00525</name>
    <name evidence="9" type="ORF">ERYAMS_00235</name>
</gene>
<keyword evidence="3" id="KW-0964">Secreted</keyword>
<evidence type="ECO:0000313" key="10">
    <source>
        <dbReference type="Proteomes" id="UP001154095"/>
    </source>
</evidence>
<accession>A0AAU9VE57</accession>
<dbReference type="PROSITE" id="PS50847">
    <property type="entry name" value="GRAM_POS_ANCHORING"/>
    <property type="match status" value="1"/>
</dbReference>